<protein>
    <submittedName>
        <fullName evidence="3">PAS domain-containing protein</fullName>
    </submittedName>
</protein>
<organism evidence="3 4">
    <name type="scientific">Desulforamulus aquiferis</name>
    <dbReference type="NCBI Taxonomy" id="1397668"/>
    <lineage>
        <taxon>Bacteria</taxon>
        <taxon>Bacillati</taxon>
        <taxon>Bacillota</taxon>
        <taxon>Clostridia</taxon>
        <taxon>Eubacteriales</taxon>
        <taxon>Peptococcaceae</taxon>
        <taxon>Desulforamulus</taxon>
    </lineage>
</organism>
<feature type="domain" description="PAS" evidence="2">
    <location>
        <begin position="387"/>
        <end position="449"/>
    </location>
</feature>
<dbReference type="Pfam" id="PF13188">
    <property type="entry name" value="PAS_8"/>
    <property type="match status" value="1"/>
</dbReference>
<dbReference type="SMART" id="SM00091">
    <property type="entry name" value="PAS"/>
    <property type="match status" value="2"/>
</dbReference>
<feature type="transmembrane region" description="Helical" evidence="1">
    <location>
        <begin position="12"/>
        <end position="29"/>
    </location>
</feature>
<dbReference type="AlphaFoldDB" id="A0AAW7ZDP2"/>
<feature type="domain" description="PAS" evidence="2">
    <location>
        <begin position="282"/>
        <end position="348"/>
    </location>
</feature>
<dbReference type="Gene3D" id="3.30.450.20">
    <property type="entry name" value="PAS domain"/>
    <property type="match status" value="1"/>
</dbReference>
<feature type="transmembrane region" description="Helical" evidence="1">
    <location>
        <begin position="247"/>
        <end position="267"/>
    </location>
</feature>
<keyword evidence="1" id="KW-0472">Membrane</keyword>
<dbReference type="EMBL" id="JARPTC010000013">
    <property type="protein sequence ID" value="MDO7787390.1"/>
    <property type="molecule type" value="Genomic_DNA"/>
</dbReference>
<sequence>MKQSPQSKNMFPMFVIISFISVFILFGVMEFRHTKSVLNDYENSIQQVAINKTNLFTEDLKAISISAAKKVESENDIDESIARIPSYDHRITNVYLLDKHGNIKSSLFKNSFVDDVVNNLFRKELEHGPSDIITSEVHTDLDSQFKVISILVPLQTNDNALVICFRFDQYQKEMLQEFMDNNYSIAVFDKNNYPIIWPFDEASLEDFVHLQDSYFWGNIKYNVKYTIIEKTDWKVYFFFRDNNFETYRAITILLLVFALYACLYQLFVEFWGVNTAKTYFENIDFAIFNQINEGVIIANNSGLILFANEAAHNIFANRRSTLRNIKLKELFSNVDIQDGNDKSLTLSLKFGDKLYKTIHSPIVKTNKILGSLTVIRNSAREDNEYVHILDKLIESIPQGILFVDKNHQISFANLIAKYLFGNLNIGTNVGVVDPELAENIYSNIDSGGRKRIELKSFGLTCDIVPVYDVDGIYDGTLVLLLPPAGELINN</sequence>
<reference evidence="3" key="2">
    <citation type="submission" date="2023-03" db="EMBL/GenBank/DDBJ databases">
        <authorList>
            <person name="Zhang Z."/>
        </authorList>
    </citation>
    <scope>NUCLEOTIDE SEQUENCE</scope>
    <source>
        <strain evidence="3">DSA</strain>
    </source>
</reference>
<gene>
    <name evidence="3" type="ORF">P6N53_09180</name>
</gene>
<reference evidence="3" key="1">
    <citation type="journal article" date="2023" name="J. Hazard. Mater.">
        <title>Anaerobic biodegradation of pyrene and benzo[a]pyrene by a new sulfate-reducing Desulforamulus aquiferis strain DSA.</title>
        <authorList>
            <person name="Zhang Z."/>
            <person name="Sun J."/>
            <person name="Gong X."/>
            <person name="Wang C."/>
            <person name="Wang H."/>
        </authorList>
    </citation>
    <scope>NUCLEOTIDE SEQUENCE</scope>
    <source>
        <strain evidence="3">DSA</strain>
    </source>
</reference>
<dbReference type="SUPFAM" id="SSF55785">
    <property type="entry name" value="PYP-like sensor domain (PAS domain)"/>
    <property type="match status" value="1"/>
</dbReference>
<name>A0AAW7ZDP2_9FIRM</name>
<comment type="caution">
    <text evidence="3">The sequence shown here is derived from an EMBL/GenBank/DDBJ whole genome shotgun (WGS) entry which is preliminary data.</text>
</comment>
<dbReference type="InterPro" id="IPR000014">
    <property type="entry name" value="PAS"/>
</dbReference>
<keyword evidence="4" id="KW-1185">Reference proteome</keyword>
<keyword evidence="1" id="KW-1133">Transmembrane helix</keyword>
<evidence type="ECO:0000313" key="4">
    <source>
        <dbReference type="Proteomes" id="UP001172911"/>
    </source>
</evidence>
<evidence type="ECO:0000256" key="1">
    <source>
        <dbReference type="SAM" id="Phobius"/>
    </source>
</evidence>
<dbReference type="Proteomes" id="UP001172911">
    <property type="component" value="Unassembled WGS sequence"/>
</dbReference>
<evidence type="ECO:0000259" key="2">
    <source>
        <dbReference type="SMART" id="SM00091"/>
    </source>
</evidence>
<dbReference type="RefSeq" id="WP_304542534.1">
    <property type="nucleotide sequence ID" value="NZ_JARPTC010000013.1"/>
</dbReference>
<keyword evidence="1" id="KW-0812">Transmembrane</keyword>
<accession>A0AAW7ZDP2</accession>
<dbReference type="InterPro" id="IPR035965">
    <property type="entry name" value="PAS-like_dom_sf"/>
</dbReference>
<evidence type="ECO:0000313" key="3">
    <source>
        <dbReference type="EMBL" id="MDO7787390.1"/>
    </source>
</evidence>
<proteinExistence type="predicted"/>